<accession>A0A7Z7N747</accession>
<reference evidence="7 8" key="1">
    <citation type="submission" date="2017-09" db="EMBL/GenBank/DDBJ databases">
        <authorList>
            <person name="Varghese N."/>
            <person name="Submissions S."/>
        </authorList>
    </citation>
    <scope>NUCLEOTIDE SEQUENCE [LARGE SCALE GENOMIC DNA]</scope>
    <source>
        <strain evidence="7 8">OK806</strain>
    </source>
</reference>
<keyword evidence="8" id="KW-1185">Reference proteome</keyword>
<gene>
    <name evidence="7" type="ORF">SAMN05446927_7253</name>
</gene>
<dbReference type="PANTHER" id="PTHR12338">
    <property type="entry name" value="AUTOTRANSPORTER"/>
    <property type="match status" value="1"/>
</dbReference>
<dbReference type="InterPro" id="IPR012334">
    <property type="entry name" value="Pectin_lyas_fold"/>
</dbReference>
<dbReference type="SUPFAM" id="SSF51126">
    <property type="entry name" value="Pectin lyase-like"/>
    <property type="match status" value="1"/>
</dbReference>
<comment type="caution">
    <text evidence="7">The sequence shown here is derived from an EMBL/GenBank/DDBJ whole genome shotgun (WGS) entry which is preliminary data.</text>
</comment>
<dbReference type="InterPro" id="IPR011050">
    <property type="entry name" value="Pectin_lyase_fold/virulence"/>
</dbReference>
<proteinExistence type="predicted"/>
<feature type="compositionally biased region" description="Pro residues" evidence="4">
    <location>
        <begin position="668"/>
        <end position="714"/>
    </location>
</feature>
<feature type="chain" id="PRO_5031475791" evidence="5">
    <location>
        <begin position="35"/>
        <end position="785"/>
    </location>
</feature>
<evidence type="ECO:0000256" key="3">
    <source>
        <dbReference type="ARBA" id="ARBA00022729"/>
    </source>
</evidence>
<feature type="region of interest" description="Disordered" evidence="4">
    <location>
        <begin position="658"/>
        <end position="720"/>
    </location>
</feature>
<feature type="region of interest" description="Disordered" evidence="4">
    <location>
        <begin position="732"/>
        <end position="785"/>
    </location>
</feature>
<dbReference type="EMBL" id="OCSU01000003">
    <property type="protein sequence ID" value="SOE88634.1"/>
    <property type="molecule type" value="Genomic_DNA"/>
</dbReference>
<dbReference type="PANTHER" id="PTHR12338:SF8">
    <property type="entry name" value="HEME_HEMOPEXIN-BINDING PROTEIN"/>
    <property type="match status" value="1"/>
</dbReference>
<evidence type="ECO:0000313" key="7">
    <source>
        <dbReference type="EMBL" id="SOE88634.1"/>
    </source>
</evidence>
<dbReference type="Gene3D" id="2.160.20.10">
    <property type="entry name" value="Single-stranded right-handed beta-helix, Pectin lyase-like"/>
    <property type="match status" value="1"/>
</dbReference>
<evidence type="ECO:0000259" key="6">
    <source>
        <dbReference type="SMART" id="SM00912"/>
    </source>
</evidence>
<dbReference type="AlphaFoldDB" id="A0A7Z7N747"/>
<evidence type="ECO:0000256" key="4">
    <source>
        <dbReference type="SAM" id="MobiDB-lite"/>
    </source>
</evidence>
<dbReference type="NCBIfam" id="TIGR01901">
    <property type="entry name" value="adhes_NPXG"/>
    <property type="match status" value="1"/>
</dbReference>
<feature type="signal peptide" evidence="5">
    <location>
        <begin position="1"/>
        <end position="34"/>
    </location>
</feature>
<evidence type="ECO:0000256" key="1">
    <source>
        <dbReference type="ARBA" id="ARBA00004613"/>
    </source>
</evidence>
<dbReference type="RefSeq" id="WP_097190793.1">
    <property type="nucleotide sequence ID" value="NZ_OCSU01000003.1"/>
</dbReference>
<feature type="domain" description="Filamentous haemagglutinin FhaB/tRNA nuclease CdiA-like TPS" evidence="6">
    <location>
        <begin position="32"/>
        <end position="144"/>
    </location>
</feature>
<comment type="subcellular location">
    <subcellularLocation>
        <location evidence="1">Secreted</location>
    </subcellularLocation>
</comment>
<keyword evidence="3 5" id="KW-0732">Signal</keyword>
<dbReference type="Proteomes" id="UP000219522">
    <property type="component" value="Unassembled WGS sequence"/>
</dbReference>
<evidence type="ECO:0000313" key="8">
    <source>
        <dbReference type="Proteomes" id="UP000219522"/>
    </source>
</evidence>
<sequence length="785" mass="77858">MTGTVHIRRPPRGGRRLRLALISLLGTSGACALAAPGGGQIVAGSGSIATQGPHTAVQQNTDRLVIDWNRFSTRPNESVTFSQPGARSIALNRVVGQDPSVLLGKLDANGQVFIVNPNGVLFGVGSRVNVGGLIASTLNLSKSDFLAGRYTFASGGAAGAVVNKGVIRAAPGGYVALIGRRAVNEGTIAAPGGYAALAAGNRVTVKLGDHSMLGLSVDQGVLDALAANRGLIEADGGQALLAAGAEDALLAGVVNNTGVILARTAVNQNGVIRLVADAGTLKVGGVLDASAPNGGNGGTIETAGSRVDVSPRACITTAAASGDTGTWLIAGRSLTVAGTGGDVSGAAISRALGTTNVALGAFGRRSGTVSIDDAIGWNTSNSLAVLARNGIAVNAPLSAPAGVVLFGTGATLTQRAAIAAAGVALVGSRGQYRLDNPSNRIATIAANTGSVTLVDGVPLTVGTVGPVSGITTSGPTTLRAPSLTLDAPVRSTATGTAVTLASASDFANRAGAGAIATPNGRWLIYSSDPNADTFGGLQSGNLALWSETFPAASANLAAAGGNRFVFGVQQQAVLSVKPGSAKTAGTARALGPEDVLLSLRYTGTDYGNAFADSPTTHEPLAFTVTSAGAGPGATAGEYIITVTPTSPPAGYRVSTLGGTLRVTGTTPPATPPAPPVEPAAPPATPPEQPAVSGPPEPQVTPTPPEPPPQPPATPPVLTALAPAPLVINAVQTVAGETRDDPDHTAVALPPGLTRPATPVVQTTSDPARDGSRLPDDAWPGNVCRM</sequence>
<feature type="compositionally biased region" description="Low complexity" evidence="4">
    <location>
        <begin position="658"/>
        <end position="667"/>
    </location>
</feature>
<keyword evidence="2" id="KW-0964">Secreted</keyword>
<dbReference type="Pfam" id="PF05860">
    <property type="entry name" value="TPS"/>
    <property type="match status" value="1"/>
</dbReference>
<dbReference type="InterPro" id="IPR050909">
    <property type="entry name" value="Bact_Autotransporter_VF"/>
</dbReference>
<protein>
    <submittedName>
        <fullName evidence="7">Filamentous hemagglutinin family N-terminal domain-containing protein</fullName>
    </submittedName>
</protein>
<evidence type="ECO:0000256" key="5">
    <source>
        <dbReference type="SAM" id="SignalP"/>
    </source>
</evidence>
<organism evidence="7 8">
    <name type="scientific">Caballeronia arationis</name>
    <dbReference type="NCBI Taxonomy" id="1777142"/>
    <lineage>
        <taxon>Bacteria</taxon>
        <taxon>Pseudomonadati</taxon>
        <taxon>Pseudomonadota</taxon>
        <taxon>Betaproteobacteria</taxon>
        <taxon>Burkholderiales</taxon>
        <taxon>Burkholderiaceae</taxon>
        <taxon>Caballeronia</taxon>
    </lineage>
</organism>
<dbReference type="SMART" id="SM00912">
    <property type="entry name" value="Haemagg_act"/>
    <property type="match status" value="1"/>
</dbReference>
<dbReference type="InterPro" id="IPR008638">
    <property type="entry name" value="FhaB/CdiA-like_TPS"/>
</dbReference>
<name>A0A7Z7N747_9BURK</name>
<evidence type="ECO:0000256" key="2">
    <source>
        <dbReference type="ARBA" id="ARBA00022525"/>
    </source>
</evidence>
<dbReference type="GO" id="GO:0005576">
    <property type="term" value="C:extracellular region"/>
    <property type="evidence" value="ECO:0007669"/>
    <property type="project" value="UniProtKB-SubCell"/>
</dbReference>
<feature type="compositionally biased region" description="Basic and acidic residues" evidence="4">
    <location>
        <begin position="766"/>
        <end position="775"/>
    </location>
</feature>